<dbReference type="InterPro" id="IPR036388">
    <property type="entry name" value="WH-like_DNA-bd_sf"/>
</dbReference>
<dbReference type="PROSITE" id="PS50157">
    <property type="entry name" value="ZINC_FINGER_C2H2_2"/>
    <property type="match status" value="1"/>
</dbReference>
<feature type="region of interest" description="Disordered" evidence="17">
    <location>
        <begin position="164"/>
        <end position="260"/>
    </location>
</feature>
<dbReference type="GO" id="GO:0006357">
    <property type="term" value="P:regulation of transcription by RNA polymerase II"/>
    <property type="evidence" value="ECO:0007669"/>
    <property type="project" value="TreeGrafter"/>
</dbReference>
<evidence type="ECO:0000313" key="20">
    <source>
        <dbReference type="EMBL" id="CAI8032969.1"/>
    </source>
</evidence>
<dbReference type="Gene3D" id="3.40.630.30">
    <property type="match status" value="1"/>
</dbReference>
<comment type="caution">
    <text evidence="20">The sequence shown here is derived from an EMBL/GenBank/DDBJ whole genome shotgun (WGS) entry which is preliminary data.</text>
</comment>
<evidence type="ECO:0000256" key="15">
    <source>
        <dbReference type="PROSITE-ProRule" id="PRU00042"/>
    </source>
</evidence>
<protein>
    <recommendedName>
        <fullName evidence="3 16">Histone acetyltransferase</fullName>
        <ecNumber evidence="3 16">2.3.1.48</ecNumber>
    </recommendedName>
</protein>
<evidence type="ECO:0000256" key="5">
    <source>
        <dbReference type="ARBA" id="ARBA00022723"/>
    </source>
</evidence>
<dbReference type="PROSITE" id="PS51802">
    <property type="entry name" value="ZF_CCHHC"/>
    <property type="match status" value="2"/>
</dbReference>
<feature type="compositionally biased region" description="Low complexity" evidence="17">
    <location>
        <begin position="235"/>
        <end position="244"/>
    </location>
</feature>
<keyword evidence="4" id="KW-0808">Transferase</keyword>
<keyword evidence="11" id="KW-0805">Transcription regulation</keyword>
<dbReference type="SUPFAM" id="SSF55729">
    <property type="entry name" value="Acyl-CoA N-acyltransferases (Nat)"/>
    <property type="match status" value="1"/>
</dbReference>
<dbReference type="FunFam" id="3.30.60.60:FF:000001">
    <property type="entry name" value="Histone acetyltransferase"/>
    <property type="match status" value="1"/>
</dbReference>
<reference evidence="20" key="1">
    <citation type="submission" date="2023-03" db="EMBL/GenBank/DDBJ databases">
        <authorList>
            <person name="Steffen K."/>
            <person name="Cardenas P."/>
        </authorList>
    </citation>
    <scope>NUCLEOTIDE SEQUENCE</scope>
</reference>
<keyword evidence="7 15" id="KW-0863">Zinc-finger</keyword>
<dbReference type="GO" id="GO:0005634">
    <property type="term" value="C:nucleus"/>
    <property type="evidence" value="ECO:0007669"/>
    <property type="project" value="UniProtKB-SubCell"/>
</dbReference>
<organism evidence="20 21">
    <name type="scientific">Geodia barretti</name>
    <name type="common">Barrett's horny sponge</name>
    <dbReference type="NCBI Taxonomy" id="519541"/>
    <lineage>
        <taxon>Eukaryota</taxon>
        <taxon>Metazoa</taxon>
        <taxon>Porifera</taxon>
        <taxon>Demospongiae</taxon>
        <taxon>Heteroscleromorpha</taxon>
        <taxon>Tetractinellida</taxon>
        <taxon>Astrophorina</taxon>
        <taxon>Geodiidae</taxon>
        <taxon>Geodia</taxon>
    </lineage>
</organism>
<feature type="region of interest" description="Disordered" evidence="17">
    <location>
        <begin position="1"/>
        <end position="133"/>
    </location>
</feature>
<feature type="compositionally biased region" description="Low complexity" evidence="17">
    <location>
        <begin position="59"/>
        <end position="82"/>
    </location>
</feature>
<name>A0AA35SNT5_GEOBA</name>
<evidence type="ECO:0000313" key="21">
    <source>
        <dbReference type="Proteomes" id="UP001174909"/>
    </source>
</evidence>
<dbReference type="FunFam" id="3.40.630.30:FF:000001">
    <property type="entry name" value="Histone acetyltransferase"/>
    <property type="match status" value="1"/>
</dbReference>
<dbReference type="PANTHER" id="PTHR10615:SF161">
    <property type="entry name" value="HISTONE ACETYLTRANSFERASE KAT7"/>
    <property type="match status" value="1"/>
</dbReference>
<evidence type="ECO:0000256" key="9">
    <source>
        <dbReference type="ARBA" id="ARBA00022853"/>
    </source>
</evidence>
<dbReference type="GO" id="GO:0070775">
    <property type="term" value="C:H3 histone acetyltransferase complex"/>
    <property type="evidence" value="ECO:0007669"/>
    <property type="project" value="UniProtKB-ARBA"/>
</dbReference>
<evidence type="ECO:0000256" key="8">
    <source>
        <dbReference type="ARBA" id="ARBA00022833"/>
    </source>
</evidence>
<feature type="compositionally biased region" description="Basic and acidic residues" evidence="17">
    <location>
        <begin position="40"/>
        <end position="50"/>
    </location>
</feature>
<keyword evidence="6" id="KW-0677">Repeat</keyword>
<evidence type="ECO:0000256" key="7">
    <source>
        <dbReference type="ARBA" id="ARBA00022771"/>
    </source>
</evidence>
<evidence type="ECO:0000256" key="16">
    <source>
        <dbReference type="RuleBase" id="RU361211"/>
    </source>
</evidence>
<comment type="similarity">
    <text evidence="2 16">Belongs to the MYST (SAS/MOZ) family.</text>
</comment>
<keyword evidence="13 16" id="KW-0539">Nucleus</keyword>
<feature type="compositionally biased region" description="Low complexity" evidence="17">
    <location>
        <begin position="411"/>
        <end position="442"/>
    </location>
</feature>
<dbReference type="InterPro" id="IPR013087">
    <property type="entry name" value="Znf_C2H2_type"/>
</dbReference>
<accession>A0AA35SNT5</accession>
<dbReference type="InterPro" id="IPR040706">
    <property type="entry name" value="Zf-MYST"/>
</dbReference>
<dbReference type="SUPFAM" id="SSF103637">
    <property type="entry name" value="CCHHC domain"/>
    <property type="match status" value="2"/>
</dbReference>
<feature type="domain" description="C2H2-type" evidence="18">
    <location>
        <begin position="549"/>
        <end position="580"/>
    </location>
</feature>
<evidence type="ECO:0000256" key="3">
    <source>
        <dbReference type="ARBA" id="ARBA00013184"/>
    </source>
</evidence>
<keyword evidence="5" id="KW-0479">Metal-binding</keyword>
<dbReference type="GO" id="GO:0040029">
    <property type="term" value="P:epigenetic regulation of gene expression"/>
    <property type="evidence" value="ECO:0007669"/>
    <property type="project" value="UniProtKB-ARBA"/>
</dbReference>
<evidence type="ECO:0000256" key="14">
    <source>
        <dbReference type="PIRSR" id="PIRSR602717-51"/>
    </source>
</evidence>
<evidence type="ECO:0000259" key="18">
    <source>
        <dbReference type="PROSITE" id="PS50157"/>
    </source>
</evidence>
<dbReference type="InterPro" id="IPR002515">
    <property type="entry name" value="Znf_C2H2C"/>
</dbReference>
<dbReference type="EC" id="2.3.1.48" evidence="3 16"/>
<comment type="catalytic activity">
    <reaction evidence="16">
        <text>L-lysyl-[protein] + acetyl-CoA = N(6)-acetyl-L-lysyl-[protein] + CoA + H(+)</text>
        <dbReference type="Rhea" id="RHEA:45948"/>
        <dbReference type="Rhea" id="RHEA-COMP:9752"/>
        <dbReference type="Rhea" id="RHEA-COMP:10731"/>
        <dbReference type="ChEBI" id="CHEBI:15378"/>
        <dbReference type="ChEBI" id="CHEBI:29969"/>
        <dbReference type="ChEBI" id="CHEBI:57287"/>
        <dbReference type="ChEBI" id="CHEBI:57288"/>
        <dbReference type="ChEBI" id="CHEBI:61930"/>
        <dbReference type="EC" id="2.3.1.48"/>
    </reaction>
</comment>
<dbReference type="InterPro" id="IPR036060">
    <property type="entry name" value="Znf_C2H2C_sf"/>
</dbReference>
<comment type="subcellular location">
    <subcellularLocation>
        <location evidence="1 16">Nucleus</location>
    </subcellularLocation>
</comment>
<gene>
    <name evidence="20" type="ORF">GBAR_LOCUS18609</name>
</gene>
<feature type="domain" description="MYST-type HAT" evidence="19">
    <location>
        <begin position="515"/>
        <end position="805"/>
    </location>
</feature>
<feature type="compositionally biased region" description="Low complexity" evidence="17">
    <location>
        <begin position="164"/>
        <end position="187"/>
    </location>
</feature>
<dbReference type="Proteomes" id="UP001174909">
    <property type="component" value="Unassembled WGS sequence"/>
</dbReference>
<evidence type="ECO:0000256" key="2">
    <source>
        <dbReference type="ARBA" id="ARBA00010107"/>
    </source>
</evidence>
<evidence type="ECO:0000259" key="19">
    <source>
        <dbReference type="PROSITE" id="PS51726"/>
    </source>
</evidence>
<dbReference type="Gene3D" id="3.30.60.60">
    <property type="entry name" value="N-acetyl transferase-like"/>
    <property type="match status" value="1"/>
</dbReference>
<dbReference type="InterPro" id="IPR016181">
    <property type="entry name" value="Acyl_CoA_acyltransferase"/>
</dbReference>
<evidence type="ECO:0000256" key="13">
    <source>
        <dbReference type="ARBA" id="ARBA00023242"/>
    </source>
</evidence>
<dbReference type="Gene3D" id="1.10.10.10">
    <property type="entry name" value="Winged helix-like DNA-binding domain superfamily/Winged helix DNA-binding domain"/>
    <property type="match status" value="1"/>
</dbReference>
<dbReference type="AlphaFoldDB" id="A0AA35SNT5"/>
<keyword evidence="10" id="KW-0007">Acetylation</keyword>
<evidence type="ECO:0000256" key="10">
    <source>
        <dbReference type="ARBA" id="ARBA00022990"/>
    </source>
</evidence>
<feature type="region of interest" description="Disordered" evidence="17">
    <location>
        <begin position="399"/>
        <end position="448"/>
    </location>
</feature>
<dbReference type="Gene3D" id="4.10.320.30">
    <property type="match status" value="2"/>
</dbReference>
<dbReference type="GO" id="GO:0003712">
    <property type="term" value="F:transcription coregulator activity"/>
    <property type="evidence" value="ECO:0007669"/>
    <property type="project" value="TreeGrafter"/>
</dbReference>
<keyword evidence="12" id="KW-0804">Transcription</keyword>
<evidence type="ECO:0000256" key="11">
    <source>
        <dbReference type="ARBA" id="ARBA00023015"/>
    </source>
</evidence>
<proteinExistence type="inferred from homology"/>
<dbReference type="GO" id="GO:0004402">
    <property type="term" value="F:histone acetyltransferase activity"/>
    <property type="evidence" value="ECO:0007669"/>
    <property type="project" value="InterPro"/>
</dbReference>
<dbReference type="FunFam" id="4.10.320.30:FF:000001">
    <property type="entry name" value="Myelin transcription factor 1-like, a"/>
    <property type="match status" value="2"/>
</dbReference>
<keyword evidence="9" id="KW-0156">Chromatin regulator</keyword>
<evidence type="ECO:0000256" key="1">
    <source>
        <dbReference type="ARBA" id="ARBA00004123"/>
    </source>
</evidence>
<feature type="region of interest" description="Disordered" evidence="17">
    <location>
        <begin position="353"/>
        <end position="383"/>
    </location>
</feature>
<dbReference type="Pfam" id="PF01530">
    <property type="entry name" value="zf-C2HC"/>
    <property type="match status" value="2"/>
</dbReference>
<evidence type="ECO:0000256" key="12">
    <source>
        <dbReference type="ARBA" id="ARBA00023163"/>
    </source>
</evidence>
<evidence type="ECO:0000256" key="6">
    <source>
        <dbReference type="ARBA" id="ARBA00022737"/>
    </source>
</evidence>
<dbReference type="FunFam" id="1.10.10.10:FF:000022">
    <property type="entry name" value="Histone acetyltransferase"/>
    <property type="match status" value="1"/>
</dbReference>
<dbReference type="Pfam" id="PF17772">
    <property type="entry name" value="zf-MYST"/>
    <property type="match status" value="1"/>
</dbReference>
<keyword evidence="21" id="KW-1185">Reference proteome</keyword>
<evidence type="ECO:0000256" key="17">
    <source>
        <dbReference type="SAM" id="MobiDB-lite"/>
    </source>
</evidence>
<feature type="active site" description="Proton donor/acceptor" evidence="14">
    <location>
        <position position="691"/>
    </location>
</feature>
<dbReference type="InterPro" id="IPR002717">
    <property type="entry name" value="HAT_MYST-type"/>
</dbReference>
<dbReference type="Pfam" id="PF01853">
    <property type="entry name" value="MOZ_SAS"/>
    <property type="match status" value="1"/>
</dbReference>
<dbReference type="EMBL" id="CASHTH010002635">
    <property type="protein sequence ID" value="CAI8032969.1"/>
    <property type="molecule type" value="Genomic_DNA"/>
</dbReference>
<dbReference type="PANTHER" id="PTHR10615">
    <property type="entry name" value="HISTONE ACETYLTRANSFERASE"/>
    <property type="match status" value="1"/>
</dbReference>
<dbReference type="GO" id="GO:0003682">
    <property type="term" value="F:chromatin binding"/>
    <property type="evidence" value="ECO:0007669"/>
    <property type="project" value="TreeGrafter"/>
</dbReference>
<feature type="compositionally biased region" description="Basic residues" evidence="17">
    <location>
        <begin position="100"/>
        <end position="116"/>
    </location>
</feature>
<dbReference type="PROSITE" id="PS51726">
    <property type="entry name" value="MYST_HAT"/>
    <property type="match status" value="1"/>
</dbReference>
<evidence type="ECO:0000256" key="4">
    <source>
        <dbReference type="ARBA" id="ARBA00022679"/>
    </source>
</evidence>
<dbReference type="GO" id="GO:0008270">
    <property type="term" value="F:zinc ion binding"/>
    <property type="evidence" value="ECO:0007669"/>
    <property type="project" value="UniProtKB-KW"/>
</dbReference>
<keyword evidence="8" id="KW-0862">Zinc</keyword>
<sequence length="812" mass="88232">MSVPGKAGSASTSTQSTPPTPPSSGRSRRSLRKLATPIKSAEKVDKDEGVTVHSQSPLTDSGSAPTTTNTTPSLTPDSSSNPRPSHARHRLKLGASSTPVRKKTSNSHRKKGRKRIPFTLVEASKGNRCPTSGCNGEGHVTGMYAMHYAVSGCPIAAKNKASAAQANKTPKGAAASKSPSSSSTQAPPTSPSKPHPKKPAKDSLAKSVTRRSKRLVNQSPNSDSSLSSEDDAFQTPSSSTTTTPTPLPPKRRKISTPTAPRGVHYEALPLLSPSSAAVVGEEEMLLEEKKVRRRRIPYTLVEASKGNRCPTPGCDGLGHITGLYAMHFAPSGCPLAHGKTPEECKSRRIALNHLRQKSLPAKPQTSPPKPLRKTPRTGQSSVGVTANSISETLLERMHPAPVLKPHPPPVTSVTSQSSMTSTATTSSSSAVTSSSSQQGSSVNPLPPSSIGPLQLARINQLYNMIIPHQGGGGTFGGRGLVDLESHAPTADLNLFKEARRITQEMLGGGGGGEGGSDYRLGLVEFGCHEMSVWYASPYPPDFTCLPKIFLCQFCLKYFKSSATLHRHAGLCMWRHPPGREIYRSGKTSVFEVDGEKHKVYCQSLCLMAKLFLENKTLYFAVEPFLFYVMTEYDSRGCHMVGYFSKEKHSAQNYNLSCILVLPQHMRKGYGKMLIEFSYLLTRREEKVGSPERPLSDLGLISYRSYWREVILTHMLKLSPSPSSSSSSSSSRSSCSEFSVKELSQESGIKCDDLVSTMQYYGLLKYWKGKHIVLRRKEVLDEHAKKLESRKGSPATLDPSCLQWTPKTYPMYT</sequence>
<dbReference type="InterPro" id="IPR050603">
    <property type="entry name" value="MYST_HAT"/>
</dbReference>